<dbReference type="RefSeq" id="WP_348389162.1">
    <property type="nucleotide sequence ID" value="NZ_CP134146.1"/>
</dbReference>
<sequence>MKNLKLPITIDPFKSSQRRLECNGYFELLGLERLLAVSEKACEQVNVKVNFDVDEQGLTLLSGEASTQVNLICQRCNEPFVQDLSVNFTYSPVKNEEGAELLPSHYDVVVVDENGEVNLRELVEDELIINIPLVPKHDLKDCDAKANTSWGRLPDTLEKPNPFDVLKNLK</sequence>
<evidence type="ECO:0000256" key="2">
    <source>
        <dbReference type="ARBA" id="ARBA00010740"/>
    </source>
</evidence>
<dbReference type="Pfam" id="PF02620">
    <property type="entry name" value="YceD"/>
    <property type="match status" value="1"/>
</dbReference>
<name>A0ABY9TMT4_9GAMM</name>
<dbReference type="PANTHER" id="PTHR38099">
    <property type="entry name" value="LARGE RIBOSOMAL RNA SUBUNIT ACCUMULATION PROTEIN YCED"/>
    <property type="match status" value="1"/>
</dbReference>
<dbReference type="InterPro" id="IPR039255">
    <property type="entry name" value="YceD_bac"/>
</dbReference>
<organism evidence="6 7">
    <name type="scientific">Thalassotalea nanhaiensis</name>
    <dbReference type="NCBI Taxonomy" id="3065648"/>
    <lineage>
        <taxon>Bacteria</taxon>
        <taxon>Pseudomonadati</taxon>
        <taxon>Pseudomonadota</taxon>
        <taxon>Gammaproteobacteria</taxon>
        <taxon>Alteromonadales</taxon>
        <taxon>Colwelliaceae</taxon>
        <taxon>Thalassotalea</taxon>
    </lineage>
</organism>
<evidence type="ECO:0000313" key="7">
    <source>
        <dbReference type="Proteomes" id="UP001248581"/>
    </source>
</evidence>
<evidence type="ECO:0000313" key="6">
    <source>
        <dbReference type="EMBL" id="WNC70020.1"/>
    </source>
</evidence>
<evidence type="ECO:0000256" key="3">
    <source>
        <dbReference type="ARBA" id="ARBA00015716"/>
    </source>
</evidence>
<keyword evidence="7" id="KW-1185">Reference proteome</keyword>
<proteinExistence type="inferred from homology"/>
<evidence type="ECO:0000256" key="1">
    <source>
        <dbReference type="ARBA" id="ARBA00002868"/>
    </source>
</evidence>
<evidence type="ECO:0000256" key="5">
    <source>
        <dbReference type="ARBA" id="ARBA00031841"/>
    </source>
</evidence>
<gene>
    <name evidence="6" type="primary">yceD</name>
    <name evidence="6" type="ORF">RI845_07745</name>
</gene>
<comment type="function">
    <text evidence="1">Plays a role in synthesis, processing and/or stability of 23S rRNA.</text>
</comment>
<dbReference type="PANTHER" id="PTHR38099:SF1">
    <property type="entry name" value="LARGE RIBOSOMAL RNA SUBUNIT ACCUMULATION PROTEIN YCED"/>
    <property type="match status" value="1"/>
</dbReference>
<dbReference type="NCBIfam" id="NF008395">
    <property type="entry name" value="PRK11193.1"/>
    <property type="match status" value="1"/>
</dbReference>
<evidence type="ECO:0000256" key="4">
    <source>
        <dbReference type="ARBA" id="ARBA00022517"/>
    </source>
</evidence>
<protein>
    <recommendedName>
        <fullName evidence="3">Large ribosomal RNA subunit accumulation protein YceD</fullName>
    </recommendedName>
    <alternativeName>
        <fullName evidence="5">23S rRNA accumulation protein YceD</fullName>
    </alternativeName>
</protein>
<dbReference type="InterPro" id="IPR003772">
    <property type="entry name" value="YceD"/>
</dbReference>
<comment type="similarity">
    <text evidence="2">Belongs to the DUF177 domain family.</text>
</comment>
<accession>A0ABY9TMT4</accession>
<dbReference type="Proteomes" id="UP001248581">
    <property type="component" value="Chromosome"/>
</dbReference>
<keyword evidence="4" id="KW-0690">Ribosome biogenesis</keyword>
<reference evidence="7" key="1">
    <citation type="submission" date="2023-09" db="EMBL/GenBank/DDBJ databases">
        <authorList>
            <person name="Li S."/>
            <person name="Li X."/>
            <person name="Zhang C."/>
            <person name="Zhao Z."/>
        </authorList>
    </citation>
    <scope>NUCLEOTIDE SEQUENCE [LARGE SCALE GENOMIC DNA]</scope>
    <source>
        <strain evidence="7">SQ345</strain>
    </source>
</reference>
<dbReference type="EMBL" id="CP134146">
    <property type="protein sequence ID" value="WNC70020.1"/>
    <property type="molecule type" value="Genomic_DNA"/>
</dbReference>